<keyword evidence="7" id="KW-0809">Transit peptide</keyword>
<dbReference type="Gene3D" id="3.40.50.1820">
    <property type="entry name" value="alpha/beta hydrolase"/>
    <property type="match status" value="1"/>
</dbReference>
<dbReference type="OrthoDB" id="43744at2759"/>
<dbReference type="STRING" id="429701.A0A2G9G0L9"/>
<dbReference type="FunFam" id="3.40.50.1820:FF:000049">
    <property type="entry name" value="probable glutamyl endopeptidase, chloroplastic"/>
    <property type="match status" value="1"/>
</dbReference>
<evidence type="ECO:0000256" key="10">
    <source>
        <dbReference type="ARBA" id="ARBA00073000"/>
    </source>
</evidence>
<dbReference type="AlphaFoldDB" id="A0A2G9G0L9"/>
<evidence type="ECO:0000256" key="8">
    <source>
        <dbReference type="ARBA" id="ARBA00054431"/>
    </source>
</evidence>
<keyword evidence="5 12" id="KW-0378">Hydrolase</keyword>
<evidence type="ECO:0000256" key="1">
    <source>
        <dbReference type="ARBA" id="ARBA00004470"/>
    </source>
</evidence>
<sequence length="356" mass="39656">MSDQDEGEIYLNKLKVLTSKESKTENMQYCILSWPEKKACQITNFPHPYPQLSSIQKEMIRYGRKDGVQLTATLHLPPDYDPARDGPLPCLLWAYPGEFKNKDAAGQVRDSPHKFAGIGSTSPLLWLARRFAILTSPTIPIIGEGDEEPNDRYVEQLVASAEAAVQELIRRGVAHPNKIAVGGHSYGAFMTANLLVHAPHLFCCGIARSGGYNRTLSPFGFQNEDRTLWEAFDTYIEMSPFMSANKIKKPVLLIHGEEDNKQGTLPMQSSRFFKALKQNGAICRLVTLPFESHHYAARESVMHVLWETDRWLQKYCVANSSDGSEEPNAREVNAIQGKPDAEIKAIGAAGGVPEQL</sequence>
<keyword evidence="2" id="KW-0150">Chloroplast</keyword>
<dbReference type="Pfam" id="PF00326">
    <property type="entry name" value="Peptidase_S9"/>
    <property type="match status" value="1"/>
</dbReference>
<keyword evidence="13" id="KW-1185">Reference proteome</keyword>
<evidence type="ECO:0000256" key="9">
    <source>
        <dbReference type="ARBA" id="ARBA00060950"/>
    </source>
</evidence>
<dbReference type="SUPFAM" id="SSF53474">
    <property type="entry name" value="alpha/beta-Hydrolases"/>
    <property type="match status" value="1"/>
</dbReference>
<keyword evidence="6" id="KW-0720">Serine protease</keyword>
<evidence type="ECO:0000256" key="2">
    <source>
        <dbReference type="ARBA" id="ARBA00022528"/>
    </source>
</evidence>
<proteinExistence type="inferred from homology"/>
<dbReference type="InterPro" id="IPR001375">
    <property type="entry name" value="Peptidase_S9_cat"/>
</dbReference>
<evidence type="ECO:0000259" key="11">
    <source>
        <dbReference type="Pfam" id="PF00326"/>
    </source>
</evidence>
<accession>A0A2G9G0L9</accession>
<evidence type="ECO:0000256" key="3">
    <source>
        <dbReference type="ARBA" id="ARBA00022640"/>
    </source>
</evidence>
<evidence type="ECO:0000256" key="6">
    <source>
        <dbReference type="ARBA" id="ARBA00022825"/>
    </source>
</evidence>
<dbReference type="InterPro" id="IPR029058">
    <property type="entry name" value="AB_hydrolase_fold"/>
</dbReference>
<dbReference type="PANTHER" id="PTHR42776">
    <property type="entry name" value="SERINE PEPTIDASE S9 FAMILY MEMBER"/>
    <property type="match status" value="1"/>
</dbReference>
<evidence type="ECO:0000313" key="12">
    <source>
        <dbReference type="EMBL" id="PIM98827.1"/>
    </source>
</evidence>
<evidence type="ECO:0000256" key="5">
    <source>
        <dbReference type="ARBA" id="ARBA00022801"/>
    </source>
</evidence>
<dbReference type="GO" id="GO:0004252">
    <property type="term" value="F:serine-type endopeptidase activity"/>
    <property type="evidence" value="ECO:0007669"/>
    <property type="project" value="TreeGrafter"/>
</dbReference>
<comment type="subcellular location">
    <subcellularLocation>
        <location evidence="1">Plastid</location>
        <location evidence="1">Chloroplast stroma</location>
    </subcellularLocation>
</comment>
<keyword evidence="4" id="KW-0645">Protease</keyword>
<comment type="function">
    <text evidence="8">Serine-type protease active in vitro against the LHCII N-terminal. Cleaves its substrate on the carboxy-side of Glu residues.</text>
</comment>
<dbReference type="GO" id="GO:0009570">
    <property type="term" value="C:chloroplast stroma"/>
    <property type="evidence" value="ECO:0007669"/>
    <property type="project" value="UniProtKB-SubCell"/>
</dbReference>
<dbReference type="EMBL" id="NKXS01008048">
    <property type="protein sequence ID" value="PIM98827.1"/>
    <property type="molecule type" value="Genomic_DNA"/>
</dbReference>
<name>A0A2G9G0L9_9LAMI</name>
<dbReference type="GO" id="GO:0006508">
    <property type="term" value="P:proteolysis"/>
    <property type="evidence" value="ECO:0007669"/>
    <property type="project" value="UniProtKB-KW"/>
</dbReference>
<protein>
    <recommendedName>
        <fullName evidence="10">Probable glutamyl endopeptidase, chloroplastic</fullName>
    </recommendedName>
</protein>
<comment type="caution">
    <text evidence="12">The sequence shown here is derived from an EMBL/GenBank/DDBJ whole genome shotgun (WGS) entry which is preliminary data.</text>
</comment>
<dbReference type="Proteomes" id="UP000231279">
    <property type="component" value="Unassembled WGS sequence"/>
</dbReference>
<organism evidence="12 13">
    <name type="scientific">Handroanthus impetiginosus</name>
    <dbReference type="NCBI Taxonomy" id="429701"/>
    <lineage>
        <taxon>Eukaryota</taxon>
        <taxon>Viridiplantae</taxon>
        <taxon>Streptophyta</taxon>
        <taxon>Embryophyta</taxon>
        <taxon>Tracheophyta</taxon>
        <taxon>Spermatophyta</taxon>
        <taxon>Magnoliopsida</taxon>
        <taxon>eudicotyledons</taxon>
        <taxon>Gunneridae</taxon>
        <taxon>Pentapetalae</taxon>
        <taxon>asterids</taxon>
        <taxon>lamiids</taxon>
        <taxon>Lamiales</taxon>
        <taxon>Bignoniaceae</taxon>
        <taxon>Crescentiina</taxon>
        <taxon>Tabebuia alliance</taxon>
        <taxon>Handroanthus</taxon>
    </lineage>
</organism>
<evidence type="ECO:0000256" key="4">
    <source>
        <dbReference type="ARBA" id="ARBA00022670"/>
    </source>
</evidence>
<feature type="domain" description="Peptidase S9 prolyl oligopeptidase catalytic" evidence="11">
    <location>
        <begin position="162"/>
        <end position="315"/>
    </location>
</feature>
<reference evidence="13" key="1">
    <citation type="journal article" date="2018" name="Gigascience">
        <title>Genome assembly of the Pink Ipe (Handroanthus impetiginosus, Bignoniaceae), a highly valued, ecologically keystone Neotropical timber forest tree.</title>
        <authorList>
            <person name="Silva-Junior O.B."/>
            <person name="Grattapaglia D."/>
            <person name="Novaes E."/>
            <person name="Collevatti R.G."/>
        </authorList>
    </citation>
    <scope>NUCLEOTIDE SEQUENCE [LARGE SCALE GENOMIC DNA]</scope>
    <source>
        <strain evidence="13">cv. UFG-1</strain>
    </source>
</reference>
<dbReference type="PANTHER" id="PTHR42776:SF28">
    <property type="entry name" value="GLUTAMYL ENDOPEPTIDASE, CHLOROPLASTIC-RELATED"/>
    <property type="match status" value="1"/>
</dbReference>
<keyword evidence="3" id="KW-0934">Plastid</keyword>
<gene>
    <name evidence="12" type="ORF">CDL12_28686</name>
</gene>
<comment type="similarity">
    <text evidence="9">Belongs to the peptidase S9D family.</text>
</comment>
<evidence type="ECO:0000256" key="7">
    <source>
        <dbReference type="ARBA" id="ARBA00022946"/>
    </source>
</evidence>
<evidence type="ECO:0000313" key="13">
    <source>
        <dbReference type="Proteomes" id="UP000231279"/>
    </source>
</evidence>